<gene>
    <name evidence="1" type="ORF">METZ01_LOCUS478818</name>
</gene>
<proteinExistence type="predicted"/>
<reference evidence="1" key="1">
    <citation type="submission" date="2018-05" db="EMBL/GenBank/DDBJ databases">
        <authorList>
            <person name="Lanie J.A."/>
            <person name="Ng W.-L."/>
            <person name="Kazmierczak K.M."/>
            <person name="Andrzejewski T.M."/>
            <person name="Davidsen T.M."/>
            <person name="Wayne K.J."/>
            <person name="Tettelin H."/>
            <person name="Glass J.I."/>
            <person name="Rusch D."/>
            <person name="Podicherti R."/>
            <person name="Tsui H.-C.T."/>
            <person name="Winkler M.E."/>
        </authorList>
    </citation>
    <scope>NUCLEOTIDE SEQUENCE</scope>
</reference>
<protein>
    <submittedName>
        <fullName evidence="1">Uncharacterized protein</fullName>
    </submittedName>
</protein>
<sequence>MMSNIEWMDRGYDSRLARIKGFLSSSRFQGFTRRDLFIPSWHAIAALSNMAEAITNLYVAKHLDQETASNLLEKIAVRAVHPKVNPYRRNIDGVKDLYKWGYYLEHLNICLGALGRVRPDSPYTLLNKRVSKHLR</sequence>
<name>A0A383C1A3_9ZZZZ</name>
<organism evidence="1">
    <name type="scientific">marine metagenome</name>
    <dbReference type="NCBI Taxonomy" id="408172"/>
    <lineage>
        <taxon>unclassified sequences</taxon>
        <taxon>metagenomes</taxon>
        <taxon>ecological metagenomes</taxon>
    </lineage>
</organism>
<dbReference type="AlphaFoldDB" id="A0A383C1A3"/>
<evidence type="ECO:0000313" key="1">
    <source>
        <dbReference type="EMBL" id="SVE25964.1"/>
    </source>
</evidence>
<feature type="non-terminal residue" evidence="1">
    <location>
        <position position="135"/>
    </location>
</feature>
<accession>A0A383C1A3</accession>
<dbReference type="EMBL" id="UINC01204989">
    <property type="protein sequence ID" value="SVE25964.1"/>
    <property type="molecule type" value="Genomic_DNA"/>
</dbReference>